<gene>
    <name evidence="2" type="ORF">GCM10023322_52510</name>
</gene>
<keyword evidence="3" id="KW-1185">Reference proteome</keyword>
<comment type="caution">
    <text evidence="2">The sequence shown here is derived from an EMBL/GenBank/DDBJ whole genome shotgun (WGS) entry which is preliminary data.</text>
</comment>
<evidence type="ECO:0000313" key="3">
    <source>
        <dbReference type="Proteomes" id="UP001501570"/>
    </source>
</evidence>
<dbReference type="EMBL" id="BAABJQ010000017">
    <property type="protein sequence ID" value="GAA5192576.1"/>
    <property type="molecule type" value="Genomic_DNA"/>
</dbReference>
<sequence>MPSAPVDSLAAAEAATGGHIVSPRGATVGRLDAFQQTVPGLPRRPPTGPCRRTVASQLGRSRRADAGLDRKGASLVKPMSVEPPEALARPAE</sequence>
<protein>
    <submittedName>
        <fullName evidence="2">Uncharacterized protein</fullName>
    </submittedName>
</protein>
<evidence type="ECO:0000313" key="2">
    <source>
        <dbReference type="EMBL" id="GAA5192576.1"/>
    </source>
</evidence>
<proteinExistence type="predicted"/>
<feature type="region of interest" description="Disordered" evidence="1">
    <location>
        <begin position="58"/>
        <end position="92"/>
    </location>
</feature>
<accession>A0ABP9S9L0</accession>
<dbReference type="Proteomes" id="UP001501570">
    <property type="component" value="Unassembled WGS sequence"/>
</dbReference>
<organism evidence="2 3">
    <name type="scientific">Rugosimonospora acidiphila</name>
    <dbReference type="NCBI Taxonomy" id="556531"/>
    <lineage>
        <taxon>Bacteria</taxon>
        <taxon>Bacillati</taxon>
        <taxon>Actinomycetota</taxon>
        <taxon>Actinomycetes</taxon>
        <taxon>Micromonosporales</taxon>
        <taxon>Micromonosporaceae</taxon>
        <taxon>Rugosimonospora</taxon>
    </lineage>
</organism>
<feature type="compositionally biased region" description="Basic and acidic residues" evidence="1">
    <location>
        <begin position="62"/>
        <end position="72"/>
    </location>
</feature>
<evidence type="ECO:0000256" key="1">
    <source>
        <dbReference type="SAM" id="MobiDB-lite"/>
    </source>
</evidence>
<name>A0ABP9S9L0_9ACTN</name>
<reference evidence="3" key="1">
    <citation type="journal article" date="2019" name="Int. J. Syst. Evol. Microbiol.">
        <title>The Global Catalogue of Microorganisms (GCM) 10K type strain sequencing project: providing services to taxonomists for standard genome sequencing and annotation.</title>
        <authorList>
            <consortium name="The Broad Institute Genomics Platform"/>
            <consortium name="The Broad Institute Genome Sequencing Center for Infectious Disease"/>
            <person name="Wu L."/>
            <person name="Ma J."/>
        </authorList>
    </citation>
    <scope>NUCLEOTIDE SEQUENCE [LARGE SCALE GENOMIC DNA]</scope>
    <source>
        <strain evidence="3">JCM 18304</strain>
    </source>
</reference>